<gene>
    <name evidence="3" type="ORF">C7M84_005380</name>
</gene>
<protein>
    <submittedName>
        <fullName evidence="3">Uncharacterized protein</fullName>
    </submittedName>
</protein>
<feature type="signal peptide" evidence="2">
    <location>
        <begin position="1"/>
        <end position="19"/>
    </location>
</feature>
<evidence type="ECO:0000313" key="4">
    <source>
        <dbReference type="Proteomes" id="UP000283509"/>
    </source>
</evidence>
<name>A0A3R7QRY7_PENVA</name>
<keyword evidence="2" id="KW-0732">Signal</keyword>
<feature type="region of interest" description="Disordered" evidence="1">
    <location>
        <begin position="180"/>
        <end position="200"/>
    </location>
</feature>
<organism evidence="3 4">
    <name type="scientific">Penaeus vannamei</name>
    <name type="common">Whiteleg shrimp</name>
    <name type="synonym">Litopenaeus vannamei</name>
    <dbReference type="NCBI Taxonomy" id="6689"/>
    <lineage>
        <taxon>Eukaryota</taxon>
        <taxon>Metazoa</taxon>
        <taxon>Ecdysozoa</taxon>
        <taxon>Arthropoda</taxon>
        <taxon>Crustacea</taxon>
        <taxon>Multicrustacea</taxon>
        <taxon>Malacostraca</taxon>
        <taxon>Eumalacostraca</taxon>
        <taxon>Eucarida</taxon>
        <taxon>Decapoda</taxon>
        <taxon>Dendrobranchiata</taxon>
        <taxon>Penaeoidea</taxon>
        <taxon>Penaeidae</taxon>
        <taxon>Penaeus</taxon>
    </lineage>
</organism>
<proteinExistence type="predicted"/>
<evidence type="ECO:0000256" key="2">
    <source>
        <dbReference type="SAM" id="SignalP"/>
    </source>
</evidence>
<comment type="caution">
    <text evidence="3">The sequence shown here is derived from an EMBL/GenBank/DDBJ whole genome shotgun (WGS) entry which is preliminary data.</text>
</comment>
<dbReference type="AlphaFoldDB" id="A0A3R7QRY7"/>
<reference evidence="3 4" key="2">
    <citation type="submission" date="2019-01" db="EMBL/GenBank/DDBJ databases">
        <title>The decoding of complex shrimp genome reveals the adaptation for benthos swimmer, frequently molting mechanism and breeding impact on genome.</title>
        <authorList>
            <person name="Sun Y."/>
            <person name="Gao Y."/>
            <person name="Yu Y."/>
        </authorList>
    </citation>
    <scope>NUCLEOTIDE SEQUENCE [LARGE SCALE GENOMIC DNA]</scope>
    <source>
        <tissue evidence="3">Muscle</tissue>
    </source>
</reference>
<sequence>MYRTGLLLLAAALLPLAAAYGVPRQPQPPQQAPSYQQSQQEISPILFPSESGPEQQKLCPTSTVYQKVTETQVVPTYVTKTLERYVTEYETQVQTQYQTVATTVVQPSYVTETEYKTNFKTNYETEYLTETVHNTQTIHSTYTQVDTTSVYVTKTQDHYVTNTYLAVQLRLLPHQYLITSPPHQRSTTTSPSQRNRNALY</sequence>
<evidence type="ECO:0000313" key="3">
    <source>
        <dbReference type="EMBL" id="ROT76041.1"/>
    </source>
</evidence>
<dbReference type="OrthoDB" id="10510469at2759"/>
<feature type="chain" id="PRO_5018676553" evidence="2">
    <location>
        <begin position="20"/>
        <end position="200"/>
    </location>
</feature>
<dbReference type="Proteomes" id="UP000283509">
    <property type="component" value="Unassembled WGS sequence"/>
</dbReference>
<dbReference type="EMBL" id="QCYY01001698">
    <property type="protein sequence ID" value="ROT76041.1"/>
    <property type="molecule type" value="Genomic_DNA"/>
</dbReference>
<accession>A0A3R7QRY7</accession>
<keyword evidence="4" id="KW-1185">Reference proteome</keyword>
<reference evidence="3 4" key="1">
    <citation type="submission" date="2018-04" db="EMBL/GenBank/DDBJ databases">
        <authorList>
            <person name="Zhang X."/>
            <person name="Yuan J."/>
            <person name="Li F."/>
            <person name="Xiang J."/>
        </authorList>
    </citation>
    <scope>NUCLEOTIDE SEQUENCE [LARGE SCALE GENOMIC DNA]</scope>
    <source>
        <tissue evidence="3">Muscle</tissue>
    </source>
</reference>
<evidence type="ECO:0000256" key="1">
    <source>
        <dbReference type="SAM" id="MobiDB-lite"/>
    </source>
</evidence>